<proteinExistence type="predicted"/>
<dbReference type="PANTHER" id="PTHR38471">
    <property type="entry name" value="FOUR HELIX BUNDLE PROTEIN"/>
    <property type="match status" value="1"/>
</dbReference>
<evidence type="ECO:0000313" key="1">
    <source>
        <dbReference type="EMBL" id="GHE69396.1"/>
    </source>
</evidence>
<dbReference type="InterPro" id="IPR036583">
    <property type="entry name" value="23S_rRNA_IVS_sf"/>
</dbReference>
<dbReference type="RefSeq" id="WP_189630753.1">
    <property type="nucleotide sequence ID" value="NZ_BNAG01000003.1"/>
</dbReference>
<dbReference type="Proteomes" id="UP000658258">
    <property type="component" value="Unassembled WGS sequence"/>
</dbReference>
<dbReference type="Pfam" id="PF05635">
    <property type="entry name" value="23S_rRNA_IVP"/>
    <property type="match status" value="1"/>
</dbReference>
<dbReference type="Gene3D" id="1.20.1440.60">
    <property type="entry name" value="23S rRNA-intervening sequence"/>
    <property type="match status" value="1"/>
</dbReference>
<comment type="caution">
    <text evidence="1">The sequence shown here is derived from an EMBL/GenBank/DDBJ whole genome shotgun (WGS) entry which is preliminary data.</text>
</comment>
<organism evidence="1 2">
    <name type="scientific">Roseivirga thermotolerans</name>
    <dbReference type="NCBI Taxonomy" id="1758176"/>
    <lineage>
        <taxon>Bacteria</taxon>
        <taxon>Pseudomonadati</taxon>
        <taxon>Bacteroidota</taxon>
        <taxon>Cytophagia</taxon>
        <taxon>Cytophagales</taxon>
        <taxon>Roseivirgaceae</taxon>
        <taxon>Roseivirga</taxon>
    </lineage>
</organism>
<sequence length="125" mass="14745">MDVRSFMDLDCWKVAREFRNRISMLAKSFPVEEKYGLTSQIKRSSRSVTANIAEGYGRFHHQENIQFCRMSRGSLTETLDHLTVALDEKYISEDQFFDFKTELERCLKVLNGYINYLRKLKSSTK</sequence>
<name>A0ABQ3I965_9BACT</name>
<dbReference type="SUPFAM" id="SSF158446">
    <property type="entry name" value="IVS-encoded protein-like"/>
    <property type="match status" value="1"/>
</dbReference>
<keyword evidence="2" id="KW-1185">Reference proteome</keyword>
<gene>
    <name evidence="1" type="ORF">GCM10011340_26700</name>
</gene>
<protein>
    <submittedName>
        <fullName evidence="1">Four helix bundle protein</fullName>
    </submittedName>
</protein>
<dbReference type="InterPro" id="IPR012657">
    <property type="entry name" value="23S_rRNA-intervening_sequence"/>
</dbReference>
<dbReference type="PANTHER" id="PTHR38471:SF2">
    <property type="entry name" value="FOUR HELIX BUNDLE PROTEIN"/>
    <property type="match status" value="1"/>
</dbReference>
<dbReference type="CDD" id="cd16377">
    <property type="entry name" value="23S_rRNA_IVP_like"/>
    <property type="match status" value="1"/>
</dbReference>
<evidence type="ECO:0000313" key="2">
    <source>
        <dbReference type="Proteomes" id="UP000658258"/>
    </source>
</evidence>
<dbReference type="NCBIfam" id="TIGR02436">
    <property type="entry name" value="four helix bundle protein"/>
    <property type="match status" value="1"/>
</dbReference>
<dbReference type="EMBL" id="BNAG01000003">
    <property type="protein sequence ID" value="GHE69396.1"/>
    <property type="molecule type" value="Genomic_DNA"/>
</dbReference>
<accession>A0ABQ3I965</accession>
<reference evidence="2" key="1">
    <citation type="journal article" date="2019" name="Int. J. Syst. Evol. Microbiol.">
        <title>The Global Catalogue of Microorganisms (GCM) 10K type strain sequencing project: providing services to taxonomists for standard genome sequencing and annotation.</title>
        <authorList>
            <consortium name="The Broad Institute Genomics Platform"/>
            <consortium name="The Broad Institute Genome Sequencing Center for Infectious Disease"/>
            <person name="Wu L."/>
            <person name="Ma J."/>
        </authorList>
    </citation>
    <scope>NUCLEOTIDE SEQUENCE [LARGE SCALE GENOMIC DNA]</scope>
    <source>
        <strain evidence="2">CGMCC 1.15111</strain>
    </source>
</reference>